<comment type="caution">
    <text evidence="2">The sequence shown here is derived from an EMBL/GenBank/DDBJ whole genome shotgun (WGS) entry which is preliminary data.</text>
</comment>
<accession>A0A9P1HAF5</accession>
<dbReference type="Proteomes" id="UP000838763">
    <property type="component" value="Unassembled WGS sequence"/>
</dbReference>
<sequence>MSRPRRGPEKQPKPDHPTTRVDWEPAGIIGSAAALAGGAHPHRNYTGASYIGPFYIAQDPSGLNPFDCARKHTTRPNLHIPDGRARRSAQTQGRSLSPAMEGTHGRADDVCGLSFHSQPSGAFNTADAVKETKRRLARLLRQIDEAHEVYSNQLSEYAAAVESIRDLSDRDALDRMWQKKLEKQNDELKRASATLQLSGDYATRHFKVLVESVGLAVVEAADAARHARVSFGACKAALKMLDYAKTLLEKELASEDANDPGIGSGDTHAEL</sequence>
<evidence type="ECO:0000313" key="2">
    <source>
        <dbReference type="EMBL" id="CAI4218901.1"/>
    </source>
</evidence>
<reference evidence="2" key="1">
    <citation type="submission" date="2022-11" db="EMBL/GenBank/DDBJ databases">
        <authorList>
            <person name="Scott C."/>
            <person name="Bruce N."/>
        </authorList>
    </citation>
    <scope>NUCLEOTIDE SEQUENCE</scope>
</reference>
<gene>
    <name evidence="2" type="ORF">PPNO1_LOCUS8473</name>
</gene>
<organism evidence="2 3">
    <name type="scientific">Parascedosporium putredinis</name>
    <dbReference type="NCBI Taxonomy" id="1442378"/>
    <lineage>
        <taxon>Eukaryota</taxon>
        <taxon>Fungi</taxon>
        <taxon>Dikarya</taxon>
        <taxon>Ascomycota</taxon>
        <taxon>Pezizomycotina</taxon>
        <taxon>Sordariomycetes</taxon>
        <taxon>Hypocreomycetidae</taxon>
        <taxon>Microascales</taxon>
        <taxon>Microascaceae</taxon>
        <taxon>Parascedosporium</taxon>
    </lineage>
</organism>
<evidence type="ECO:0000313" key="3">
    <source>
        <dbReference type="Proteomes" id="UP000838763"/>
    </source>
</evidence>
<protein>
    <submittedName>
        <fullName evidence="2">Uncharacterized protein</fullName>
    </submittedName>
</protein>
<evidence type="ECO:0000256" key="1">
    <source>
        <dbReference type="SAM" id="MobiDB-lite"/>
    </source>
</evidence>
<feature type="region of interest" description="Disordered" evidence="1">
    <location>
        <begin position="70"/>
        <end position="105"/>
    </location>
</feature>
<dbReference type="AlphaFoldDB" id="A0A9P1HAF5"/>
<dbReference type="EMBL" id="CALLCH030000018">
    <property type="protein sequence ID" value="CAI4218901.1"/>
    <property type="molecule type" value="Genomic_DNA"/>
</dbReference>
<name>A0A9P1HAF5_9PEZI</name>
<feature type="region of interest" description="Disordered" evidence="1">
    <location>
        <begin position="1"/>
        <end position="23"/>
    </location>
</feature>
<proteinExistence type="predicted"/>
<keyword evidence="3" id="KW-1185">Reference proteome</keyword>